<dbReference type="EMBL" id="FN647682">
    <property type="protein sequence ID" value="CBN76785.1"/>
    <property type="molecule type" value="Genomic_DNA"/>
</dbReference>
<evidence type="ECO:0000313" key="2">
    <source>
        <dbReference type="EMBL" id="CBN76785.1"/>
    </source>
</evidence>
<reference evidence="2 3" key="1">
    <citation type="journal article" date="2010" name="Nature">
        <title>The Ectocarpus genome and the independent evolution of multicellularity in brown algae.</title>
        <authorList>
            <person name="Cock J.M."/>
            <person name="Sterck L."/>
            <person name="Rouze P."/>
            <person name="Scornet D."/>
            <person name="Allen A.E."/>
            <person name="Amoutzias G."/>
            <person name="Anthouard V."/>
            <person name="Artiguenave F."/>
            <person name="Aury J.M."/>
            <person name="Badger J.H."/>
            <person name="Beszteri B."/>
            <person name="Billiau K."/>
            <person name="Bonnet E."/>
            <person name="Bothwell J.H."/>
            <person name="Bowler C."/>
            <person name="Boyen C."/>
            <person name="Brownlee C."/>
            <person name="Carrano C.J."/>
            <person name="Charrier B."/>
            <person name="Cho G.Y."/>
            <person name="Coelho S.M."/>
            <person name="Collen J."/>
            <person name="Corre E."/>
            <person name="Da Silva C."/>
            <person name="Delage L."/>
            <person name="Delaroque N."/>
            <person name="Dittami S.M."/>
            <person name="Doulbeau S."/>
            <person name="Elias M."/>
            <person name="Farnham G."/>
            <person name="Gachon C.M."/>
            <person name="Gschloessl B."/>
            <person name="Heesch S."/>
            <person name="Jabbari K."/>
            <person name="Jubin C."/>
            <person name="Kawai H."/>
            <person name="Kimura K."/>
            <person name="Kloareg B."/>
            <person name="Kupper F.C."/>
            <person name="Lang D."/>
            <person name="Le Bail A."/>
            <person name="Leblanc C."/>
            <person name="Lerouge P."/>
            <person name="Lohr M."/>
            <person name="Lopez P.J."/>
            <person name="Martens C."/>
            <person name="Maumus F."/>
            <person name="Michel G."/>
            <person name="Miranda-Saavedra D."/>
            <person name="Morales J."/>
            <person name="Moreau H."/>
            <person name="Motomura T."/>
            <person name="Nagasato C."/>
            <person name="Napoli C.A."/>
            <person name="Nelson D.R."/>
            <person name="Nyvall-Collen P."/>
            <person name="Peters A.F."/>
            <person name="Pommier C."/>
            <person name="Potin P."/>
            <person name="Poulain J."/>
            <person name="Quesneville H."/>
            <person name="Read B."/>
            <person name="Rensing S.A."/>
            <person name="Ritter A."/>
            <person name="Rousvoal S."/>
            <person name="Samanta M."/>
            <person name="Samson G."/>
            <person name="Schroeder D.C."/>
            <person name="Segurens B."/>
            <person name="Strittmatter M."/>
            <person name="Tonon T."/>
            <person name="Tregear J.W."/>
            <person name="Valentin K."/>
            <person name="von Dassow P."/>
            <person name="Yamagishi T."/>
            <person name="Van de Peer Y."/>
            <person name="Wincker P."/>
        </authorList>
    </citation>
    <scope>NUCLEOTIDE SEQUENCE [LARGE SCALE GENOMIC DNA]</scope>
    <source>
        <strain evidence="3">Ec32 / CCAP1310/4</strain>
    </source>
</reference>
<dbReference type="Proteomes" id="UP000002630">
    <property type="component" value="Linkage Group LG01"/>
</dbReference>
<dbReference type="EMBL" id="FN649726">
    <property type="protein sequence ID" value="CBN76785.1"/>
    <property type="molecule type" value="Genomic_DNA"/>
</dbReference>
<evidence type="ECO:0000313" key="3">
    <source>
        <dbReference type="Proteomes" id="UP000002630"/>
    </source>
</evidence>
<name>D8LBS6_ECTSI</name>
<dbReference type="OrthoDB" id="10400910at2759"/>
<accession>D8LBS6</accession>
<dbReference type="InParanoid" id="D8LBS6"/>
<sequence>MRSNPRLANMWWDGGLVMVSAIVEDAAGVTGLPGVTFTHSRWKLTIEALETKIDITAPADAKNQAGFVAGCGGDVGVNRIKRLGHHLQRLNDHIDPNARGSYDSLRWVDNLEQKRTVLRQTDGILGEGDFVFNPALGGIWMRFRHCPSTMNGSGEWNTGFATPSIKLHVLMFRERLANTDGLVVEQNHEYADAAAAAAAGAAAEESKEEEEEDEEEEKMRRGFKLPPFTNDWHTVQARPERDYLHCVRGGGSGL</sequence>
<dbReference type="AlphaFoldDB" id="D8LBS6"/>
<proteinExistence type="predicted"/>
<feature type="region of interest" description="Disordered" evidence="1">
    <location>
        <begin position="195"/>
        <end position="225"/>
    </location>
</feature>
<protein>
    <submittedName>
        <fullName evidence="2">Uncharacterized protein</fullName>
    </submittedName>
</protein>
<evidence type="ECO:0000256" key="1">
    <source>
        <dbReference type="SAM" id="MobiDB-lite"/>
    </source>
</evidence>
<feature type="compositionally biased region" description="Acidic residues" evidence="1">
    <location>
        <begin position="206"/>
        <end position="216"/>
    </location>
</feature>
<gene>
    <name evidence="2" type="ORF">Esi_0000_0623</name>
</gene>
<organism evidence="2 3">
    <name type="scientific">Ectocarpus siliculosus</name>
    <name type="common">Brown alga</name>
    <name type="synonym">Conferva siliculosa</name>
    <dbReference type="NCBI Taxonomy" id="2880"/>
    <lineage>
        <taxon>Eukaryota</taxon>
        <taxon>Sar</taxon>
        <taxon>Stramenopiles</taxon>
        <taxon>Ochrophyta</taxon>
        <taxon>PX clade</taxon>
        <taxon>Phaeophyceae</taxon>
        <taxon>Ectocarpales</taxon>
        <taxon>Ectocarpaceae</taxon>
        <taxon>Ectocarpus</taxon>
    </lineage>
</organism>
<keyword evidence="3" id="KW-1185">Reference proteome</keyword>